<sequence length="121" mass="14146">MKSISALLVLLLIALSISAQSTNEDEYLNKWQEYKEQKAPFNFDVKKDVIVLEDHMEFKRPNLGNLSYQKESFTVGQEVLGVALHLTEAFYESVRYHERIAQDPAKYFIPGYYTNTRDFMK</sequence>
<dbReference type="RefSeq" id="WP_120239863.1">
    <property type="nucleotide sequence ID" value="NZ_CANNEC010000019.1"/>
</dbReference>
<keyword evidence="3" id="KW-1185">Reference proteome</keyword>
<dbReference type="EMBL" id="RAPQ01000009">
    <property type="protein sequence ID" value="RKE01994.1"/>
    <property type="molecule type" value="Genomic_DNA"/>
</dbReference>
<proteinExistence type="predicted"/>
<evidence type="ECO:0000313" key="3">
    <source>
        <dbReference type="Proteomes" id="UP000284531"/>
    </source>
</evidence>
<name>A0A419X2N0_9BACT</name>
<keyword evidence="1" id="KW-0732">Signal</keyword>
<dbReference type="AlphaFoldDB" id="A0A419X2N0"/>
<evidence type="ECO:0000256" key="1">
    <source>
        <dbReference type="SAM" id="SignalP"/>
    </source>
</evidence>
<reference evidence="2 3" key="1">
    <citation type="submission" date="2018-09" db="EMBL/GenBank/DDBJ databases">
        <title>Genomic Encyclopedia of Archaeal and Bacterial Type Strains, Phase II (KMG-II): from individual species to whole genera.</title>
        <authorList>
            <person name="Goeker M."/>
        </authorList>
    </citation>
    <scope>NUCLEOTIDE SEQUENCE [LARGE SCALE GENOMIC DNA]</scope>
    <source>
        <strain evidence="2 3">DSM 21950</strain>
    </source>
</reference>
<organism evidence="2 3">
    <name type="scientific">Marinifilum flexuosum</name>
    <dbReference type="NCBI Taxonomy" id="1117708"/>
    <lineage>
        <taxon>Bacteria</taxon>
        <taxon>Pseudomonadati</taxon>
        <taxon>Bacteroidota</taxon>
        <taxon>Bacteroidia</taxon>
        <taxon>Marinilabiliales</taxon>
        <taxon>Marinifilaceae</taxon>
    </lineage>
</organism>
<dbReference type="OrthoDB" id="1121397at2"/>
<dbReference type="Proteomes" id="UP000284531">
    <property type="component" value="Unassembled WGS sequence"/>
</dbReference>
<gene>
    <name evidence="2" type="ORF">BXY64_2069</name>
</gene>
<evidence type="ECO:0000313" key="2">
    <source>
        <dbReference type="EMBL" id="RKE01994.1"/>
    </source>
</evidence>
<comment type="caution">
    <text evidence="2">The sequence shown here is derived from an EMBL/GenBank/DDBJ whole genome shotgun (WGS) entry which is preliminary data.</text>
</comment>
<protein>
    <submittedName>
        <fullName evidence="2">Uncharacterized protein</fullName>
    </submittedName>
</protein>
<accession>A0A419X2N0</accession>
<feature type="chain" id="PRO_5019189224" evidence="1">
    <location>
        <begin position="22"/>
        <end position="121"/>
    </location>
</feature>
<feature type="signal peptide" evidence="1">
    <location>
        <begin position="1"/>
        <end position="21"/>
    </location>
</feature>